<dbReference type="GO" id="GO:0000712">
    <property type="term" value="P:resolution of meiotic recombination intermediates"/>
    <property type="evidence" value="ECO:0007669"/>
    <property type="project" value="TreeGrafter"/>
</dbReference>
<evidence type="ECO:0000256" key="9">
    <source>
        <dbReference type="ARBA" id="ARBA00022842"/>
    </source>
</evidence>
<dbReference type="Proteomes" id="UP000193689">
    <property type="component" value="Unassembled WGS sequence"/>
</dbReference>
<feature type="compositionally biased region" description="Basic and acidic residues" evidence="14">
    <location>
        <begin position="337"/>
        <end position="374"/>
    </location>
</feature>
<evidence type="ECO:0000256" key="12">
    <source>
        <dbReference type="ARBA" id="ARBA00023242"/>
    </source>
</evidence>
<dbReference type="GO" id="GO:0006302">
    <property type="term" value="P:double-strand break repair"/>
    <property type="evidence" value="ECO:0007669"/>
    <property type="project" value="TreeGrafter"/>
</dbReference>
<evidence type="ECO:0000256" key="2">
    <source>
        <dbReference type="ARBA" id="ARBA00004123"/>
    </source>
</evidence>
<keyword evidence="11" id="KW-0234">DNA repair</keyword>
<feature type="compositionally biased region" description="Polar residues" evidence="14">
    <location>
        <begin position="107"/>
        <end position="127"/>
    </location>
</feature>
<keyword evidence="6" id="KW-0255">Endonuclease</keyword>
<organism evidence="16 17">
    <name type="scientific">Pseudomassariella vexata</name>
    <dbReference type="NCBI Taxonomy" id="1141098"/>
    <lineage>
        <taxon>Eukaryota</taxon>
        <taxon>Fungi</taxon>
        <taxon>Dikarya</taxon>
        <taxon>Ascomycota</taxon>
        <taxon>Pezizomycotina</taxon>
        <taxon>Sordariomycetes</taxon>
        <taxon>Xylariomycetidae</taxon>
        <taxon>Amphisphaeriales</taxon>
        <taxon>Pseudomassariaceae</taxon>
        <taxon>Pseudomassariella</taxon>
    </lineage>
</organism>
<gene>
    <name evidence="16" type="ORF">BCR38DRAFT_443719</name>
</gene>
<keyword evidence="17" id="KW-1185">Reference proteome</keyword>
<feature type="region of interest" description="Disordered" evidence="14">
    <location>
        <begin position="170"/>
        <end position="297"/>
    </location>
</feature>
<accession>A0A1Y2DL48</accession>
<keyword evidence="13" id="KW-0469">Meiosis</keyword>
<dbReference type="GO" id="GO:0003677">
    <property type="term" value="F:DNA binding"/>
    <property type="evidence" value="ECO:0007669"/>
    <property type="project" value="InterPro"/>
</dbReference>
<evidence type="ECO:0000256" key="5">
    <source>
        <dbReference type="ARBA" id="ARBA00022723"/>
    </source>
</evidence>
<evidence type="ECO:0000256" key="11">
    <source>
        <dbReference type="ARBA" id="ARBA00023204"/>
    </source>
</evidence>
<feature type="region of interest" description="Disordered" evidence="14">
    <location>
        <begin position="530"/>
        <end position="551"/>
    </location>
</feature>
<dbReference type="EMBL" id="MCFJ01000012">
    <property type="protein sequence ID" value="ORY60028.1"/>
    <property type="molecule type" value="Genomic_DNA"/>
</dbReference>
<comment type="caution">
    <text evidence="16">The sequence shown here is derived from an EMBL/GenBank/DDBJ whole genome shotgun (WGS) entry which is preliminary data.</text>
</comment>
<keyword evidence="10" id="KW-0233">DNA recombination</keyword>
<feature type="domain" description="ERCC4" evidence="15">
    <location>
        <begin position="397"/>
        <end position="662"/>
    </location>
</feature>
<evidence type="ECO:0000256" key="8">
    <source>
        <dbReference type="ARBA" id="ARBA00022801"/>
    </source>
</evidence>
<dbReference type="STRING" id="1141098.A0A1Y2DL48"/>
<dbReference type="GeneID" id="63777110"/>
<dbReference type="InterPro" id="IPR047521">
    <property type="entry name" value="XPF_nuclease_EME1_ascomycetes"/>
</dbReference>
<dbReference type="GO" id="GO:0048476">
    <property type="term" value="C:Holliday junction resolvase complex"/>
    <property type="evidence" value="ECO:0007669"/>
    <property type="project" value="InterPro"/>
</dbReference>
<feature type="compositionally biased region" description="Acidic residues" evidence="14">
    <location>
        <begin position="283"/>
        <end position="297"/>
    </location>
</feature>
<dbReference type="GO" id="GO:0008821">
    <property type="term" value="F:crossover junction DNA endonuclease activity"/>
    <property type="evidence" value="ECO:0007669"/>
    <property type="project" value="TreeGrafter"/>
</dbReference>
<dbReference type="GO" id="GO:0031573">
    <property type="term" value="P:mitotic intra-S DNA damage checkpoint signaling"/>
    <property type="evidence" value="ECO:0007669"/>
    <property type="project" value="TreeGrafter"/>
</dbReference>
<evidence type="ECO:0000259" key="15">
    <source>
        <dbReference type="SMART" id="SM00891"/>
    </source>
</evidence>
<feature type="compositionally biased region" description="Polar residues" evidence="14">
    <location>
        <begin position="250"/>
        <end position="259"/>
    </location>
</feature>
<feature type="region of interest" description="Disordered" evidence="14">
    <location>
        <begin position="309"/>
        <end position="374"/>
    </location>
</feature>
<sequence>MLEVISLLSSPSVPSPLVPAPEARVAPPNLVSPPARALDYDSDQLSVLDLTVVPQAEAVQTNALRRSKELIAAPKRATAGKRPQDYDDFLFLSDDFDTTGDLGDSFATKSRASPGSTGKSETVSRSITRTTSALVGVKSSSALLPAGIKRWNSAADPIQHSSSPVVDLSHETGYFARPPPNVSENSRGPKYAPRYDISRIPSATSSTNATSTKRPQKRQNDVLDLSSDPFGTSSPPARKQSPKRKANWDPISSSMPEVSTTREHDSLDVTPERASKKRVPDVIDLDSDMSNSEDDFPELGAIRFSKIKSKSRSYSESPPHKRTKTAQTSPRKKRPPKTAEEKQLEKEQKAAAREAEKEYKQREKEKAKRQKALEKERAKALAEVNKLRTDKKVSTPEMIVDLPSTFGAGISIQINQFLKDLDVQHESWNSPVDNVVKWRRKVTSKFNEDLGYWEPVPIHIKPEKHVAVVIDAAGFVRLALGEEGYDLEAHVLKMKRHFHDNTLIYLIEGLTPWMRKNRNVRNRQFVSAVRGEDRAPASNQPRRRNAAAPQDYIDEDRVEDALISLQVEHGVSIIHHTNISVETAQWIATFTQHISTIPYRKARDASAASAGFCMDAGQVRNGEGAKETYICMLQEITRVTASVAHGIAAEYETVQKLVRGFESKGPLALEGCKKTANKDGAFTDRVVGQAISRRLYKIFMGRDAESTDV</sequence>
<keyword evidence="4" id="KW-0540">Nuclease</keyword>
<dbReference type="InterPro" id="IPR033310">
    <property type="entry name" value="Mms4/EME1/EME2"/>
</dbReference>
<reference evidence="16 17" key="1">
    <citation type="submission" date="2016-07" db="EMBL/GenBank/DDBJ databases">
        <title>Pervasive Adenine N6-methylation of Active Genes in Fungi.</title>
        <authorList>
            <consortium name="DOE Joint Genome Institute"/>
            <person name="Mondo S.J."/>
            <person name="Dannebaum R.O."/>
            <person name="Kuo R.C."/>
            <person name="Labutti K."/>
            <person name="Haridas S."/>
            <person name="Kuo A."/>
            <person name="Salamov A."/>
            <person name="Ahrendt S.R."/>
            <person name="Lipzen A."/>
            <person name="Sullivan W."/>
            <person name="Andreopoulos W.B."/>
            <person name="Clum A."/>
            <person name="Lindquist E."/>
            <person name="Daum C."/>
            <person name="Ramamoorthy G.K."/>
            <person name="Gryganskyi A."/>
            <person name="Culley D."/>
            <person name="Magnuson J.K."/>
            <person name="James T.Y."/>
            <person name="O'Malley M.A."/>
            <person name="Stajich J.E."/>
            <person name="Spatafora J.W."/>
            <person name="Visel A."/>
            <person name="Grigoriev I.V."/>
        </authorList>
    </citation>
    <scope>NUCLEOTIDE SEQUENCE [LARGE SCALE GENOMIC DNA]</scope>
    <source>
        <strain evidence="16 17">CBS 129021</strain>
    </source>
</reference>
<dbReference type="PANTHER" id="PTHR21077">
    <property type="entry name" value="EME1 PROTEIN"/>
    <property type="match status" value="1"/>
</dbReference>
<keyword evidence="7" id="KW-0227">DNA damage</keyword>
<comment type="similarity">
    <text evidence="3">Belongs to the EME1/MMS4 family.</text>
</comment>
<evidence type="ECO:0000256" key="13">
    <source>
        <dbReference type="ARBA" id="ARBA00023254"/>
    </source>
</evidence>
<dbReference type="PANTHER" id="PTHR21077:SF5">
    <property type="entry name" value="CROSSOVER JUNCTION ENDONUCLEASE MMS4"/>
    <property type="match status" value="1"/>
</dbReference>
<evidence type="ECO:0000256" key="6">
    <source>
        <dbReference type="ARBA" id="ARBA00022759"/>
    </source>
</evidence>
<dbReference type="GO" id="GO:0005634">
    <property type="term" value="C:nucleus"/>
    <property type="evidence" value="ECO:0007669"/>
    <property type="project" value="UniProtKB-SubCell"/>
</dbReference>
<dbReference type="FunFam" id="1.10.150.670:FF:000004">
    <property type="entry name" value="Crossover junction endonuclease EME1"/>
    <property type="match status" value="1"/>
</dbReference>
<feature type="region of interest" description="Disordered" evidence="14">
    <location>
        <begin position="105"/>
        <end position="127"/>
    </location>
</feature>
<dbReference type="RefSeq" id="XP_040712462.1">
    <property type="nucleotide sequence ID" value="XM_040860898.1"/>
</dbReference>
<protein>
    <submittedName>
        <fullName evidence="16">ERCC4 domain-domain-containing protein</fullName>
    </submittedName>
</protein>
<evidence type="ECO:0000313" key="17">
    <source>
        <dbReference type="Proteomes" id="UP000193689"/>
    </source>
</evidence>
<dbReference type="GO" id="GO:0046872">
    <property type="term" value="F:metal ion binding"/>
    <property type="evidence" value="ECO:0007669"/>
    <property type="project" value="UniProtKB-KW"/>
</dbReference>
<keyword evidence="9" id="KW-0460">Magnesium</keyword>
<comment type="cofactor">
    <cofactor evidence="1">
        <name>Mg(2+)</name>
        <dbReference type="ChEBI" id="CHEBI:18420"/>
    </cofactor>
</comment>
<dbReference type="SMART" id="SM00891">
    <property type="entry name" value="ERCC4"/>
    <property type="match status" value="1"/>
</dbReference>
<keyword evidence="5" id="KW-0479">Metal-binding</keyword>
<keyword evidence="8" id="KW-0378">Hydrolase</keyword>
<dbReference type="OrthoDB" id="343092at2759"/>
<feature type="compositionally biased region" description="Basic and acidic residues" evidence="14">
    <location>
        <begin position="260"/>
        <end position="281"/>
    </location>
</feature>
<evidence type="ECO:0000256" key="10">
    <source>
        <dbReference type="ARBA" id="ARBA00023172"/>
    </source>
</evidence>
<keyword evidence="12" id="KW-0539">Nucleus</keyword>
<dbReference type="AlphaFoldDB" id="A0A1Y2DL48"/>
<feature type="compositionally biased region" description="Low complexity" evidence="14">
    <location>
        <begin position="202"/>
        <end position="212"/>
    </location>
</feature>
<dbReference type="Gene3D" id="3.40.50.10130">
    <property type="match status" value="1"/>
</dbReference>
<dbReference type="InterPro" id="IPR042530">
    <property type="entry name" value="EME1/EME2_C"/>
</dbReference>
<dbReference type="Pfam" id="PF02732">
    <property type="entry name" value="ERCC4"/>
    <property type="match status" value="1"/>
</dbReference>
<dbReference type="CDD" id="cd20085">
    <property type="entry name" value="XPF_nuclease_Mms4"/>
    <property type="match status" value="1"/>
</dbReference>
<evidence type="ECO:0000313" key="16">
    <source>
        <dbReference type="EMBL" id="ORY60028.1"/>
    </source>
</evidence>
<proteinExistence type="inferred from homology"/>
<dbReference type="InParanoid" id="A0A1Y2DL48"/>
<dbReference type="GO" id="GO:0031297">
    <property type="term" value="P:replication fork processing"/>
    <property type="evidence" value="ECO:0007669"/>
    <property type="project" value="TreeGrafter"/>
</dbReference>
<name>A0A1Y2DL48_9PEZI</name>
<dbReference type="InterPro" id="IPR006166">
    <property type="entry name" value="ERCC4_domain"/>
</dbReference>
<evidence type="ECO:0000256" key="1">
    <source>
        <dbReference type="ARBA" id="ARBA00001946"/>
    </source>
</evidence>
<evidence type="ECO:0000256" key="7">
    <source>
        <dbReference type="ARBA" id="ARBA00022763"/>
    </source>
</evidence>
<evidence type="ECO:0000256" key="4">
    <source>
        <dbReference type="ARBA" id="ARBA00022722"/>
    </source>
</evidence>
<feature type="compositionally biased region" description="Basic residues" evidence="14">
    <location>
        <begin position="320"/>
        <end position="336"/>
    </location>
</feature>
<comment type="subcellular location">
    <subcellularLocation>
        <location evidence="2">Nucleus</location>
    </subcellularLocation>
</comment>
<evidence type="ECO:0000256" key="3">
    <source>
        <dbReference type="ARBA" id="ARBA00005313"/>
    </source>
</evidence>
<dbReference type="Gene3D" id="1.10.150.670">
    <property type="entry name" value="Crossover junction endonuclease EME1, DNA-binding domain"/>
    <property type="match status" value="1"/>
</dbReference>
<evidence type="ECO:0000256" key="14">
    <source>
        <dbReference type="SAM" id="MobiDB-lite"/>
    </source>
</evidence>